<feature type="transmembrane region" description="Helical" evidence="7">
    <location>
        <begin position="100"/>
        <end position="120"/>
    </location>
</feature>
<gene>
    <name evidence="8" type="ORF">METZ01_LOCUS268315</name>
</gene>
<dbReference type="Gene3D" id="1.20.1630.10">
    <property type="entry name" value="Formate dehydrogenase/DMSO reductase domain"/>
    <property type="match status" value="1"/>
</dbReference>
<evidence type="ECO:0000313" key="8">
    <source>
        <dbReference type="EMBL" id="SVC15461.1"/>
    </source>
</evidence>
<reference evidence="8" key="1">
    <citation type="submission" date="2018-05" db="EMBL/GenBank/DDBJ databases">
        <authorList>
            <person name="Lanie J.A."/>
            <person name="Ng W.-L."/>
            <person name="Kazmierczak K.M."/>
            <person name="Andrzejewski T.M."/>
            <person name="Davidsen T.M."/>
            <person name="Wayne K.J."/>
            <person name="Tettelin H."/>
            <person name="Glass J.I."/>
            <person name="Rusch D."/>
            <person name="Podicherti R."/>
            <person name="Tsui H.-C.T."/>
            <person name="Winkler M.E."/>
        </authorList>
    </citation>
    <scope>NUCLEOTIDE SEQUENCE</scope>
</reference>
<feature type="transmembrane region" description="Helical" evidence="7">
    <location>
        <begin position="312"/>
        <end position="335"/>
    </location>
</feature>
<comment type="similarity">
    <text evidence="2">Belongs to the NrfD family.</text>
</comment>
<evidence type="ECO:0008006" key="9">
    <source>
        <dbReference type="Google" id="ProtNLM"/>
    </source>
</evidence>
<accession>A0A382JY65</accession>
<dbReference type="GO" id="GO:0005886">
    <property type="term" value="C:plasma membrane"/>
    <property type="evidence" value="ECO:0007669"/>
    <property type="project" value="UniProtKB-SubCell"/>
</dbReference>
<evidence type="ECO:0000256" key="2">
    <source>
        <dbReference type="ARBA" id="ARBA00008929"/>
    </source>
</evidence>
<feature type="transmembrane region" description="Helical" evidence="7">
    <location>
        <begin position="59"/>
        <end position="80"/>
    </location>
</feature>
<dbReference type="PANTHER" id="PTHR34856:SF2">
    <property type="entry name" value="PROTEIN NRFD"/>
    <property type="match status" value="1"/>
</dbReference>
<feature type="transmembrane region" description="Helical" evidence="7">
    <location>
        <begin position="355"/>
        <end position="373"/>
    </location>
</feature>
<keyword evidence="5 7" id="KW-1133">Transmembrane helix</keyword>
<organism evidence="8">
    <name type="scientific">marine metagenome</name>
    <dbReference type="NCBI Taxonomy" id="408172"/>
    <lineage>
        <taxon>unclassified sequences</taxon>
        <taxon>metagenomes</taxon>
        <taxon>ecological metagenomes</taxon>
    </lineage>
</organism>
<feature type="transmembrane region" description="Helical" evidence="7">
    <location>
        <begin position="25"/>
        <end position="47"/>
    </location>
</feature>
<protein>
    <recommendedName>
        <fullName evidence="9">Polysulfide reductase NrfD</fullName>
    </recommendedName>
</protein>
<feature type="transmembrane region" description="Helical" evidence="7">
    <location>
        <begin position="236"/>
        <end position="257"/>
    </location>
</feature>
<dbReference type="Pfam" id="PF03916">
    <property type="entry name" value="NrfD"/>
    <property type="match status" value="1"/>
</dbReference>
<keyword evidence="3" id="KW-1003">Cell membrane</keyword>
<name>A0A382JY65_9ZZZZ</name>
<evidence type="ECO:0000256" key="7">
    <source>
        <dbReference type="SAM" id="Phobius"/>
    </source>
</evidence>
<keyword evidence="4 7" id="KW-0812">Transmembrane</keyword>
<evidence type="ECO:0000256" key="4">
    <source>
        <dbReference type="ARBA" id="ARBA00022692"/>
    </source>
</evidence>
<feature type="transmembrane region" description="Helical" evidence="7">
    <location>
        <begin position="277"/>
        <end position="300"/>
    </location>
</feature>
<feature type="transmembrane region" description="Helical" evidence="7">
    <location>
        <begin position="160"/>
        <end position="190"/>
    </location>
</feature>
<dbReference type="AlphaFoldDB" id="A0A382JY65"/>
<dbReference type="EMBL" id="UINC01076365">
    <property type="protein sequence ID" value="SVC15461.1"/>
    <property type="molecule type" value="Genomic_DNA"/>
</dbReference>
<evidence type="ECO:0000256" key="3">
    <source>
        <dbReference type="ARBA" id="ARBA00022475"/>
    </source>
</evidence>
<dbReference type="InterPro" id="IPR052049">
    <property type="entry name" value="Electron_transfer_protein"/>
</dbReference>
<evidence type="ECO:0000256" key="1">
    <source>
        <dbReference type="ARBA" id="ARBA00004651"/>
    </source>
</evidence>
<evidence type="ECO:0000256" key="6">
    <source>
        <dbReference type="ARBA" id="ARBA00023136"/>
    </source>
</evidence>
<evidence type="ECO:0000256" key="5">
    <source>
        <dbReference type="ARBA" id="ARBA00022989"/>
    </source>
</evidence>
<sequence length="390" mass="43923">MGLPNESLVNYVFPNDVHVHWKLMIMLYPFITGLIAGAFFVSALYHVFKVRAFQPIASFALVVSFCFGLFAGLPLLLHLGQPQRAFNIFFTPAFTSPMSMFGYIYSSYMCLLGIEIWLIYRKHFIHKAKETNGLFWRLLTLGVLHYTPESERLDHKLTNILAGLGIPAALVLHGYVGFIFGTVEAVAWWATPLQPIIFIASAVVSGIAMLLLMYTFIMWKRGERCDYPMVKKLMGYLLAVFLVDYAIELSEVGYAYFEQGHHWTIIGPLLSGPLFNSYVIGQMGALSLLPMVLLGFVAWGKLGEGAMMRASIAASFLLALQVLFMRFNVAIGGQLVSKSDRGFVDFHFEFLGREGILAVLIVSVLPFVTYYFVSRFFIPVFDKREEDTIS</sequence>
<feature type="transmembrane region" description="Helical" evidence="7">
    <location>
        <begin position="196"/>
        <end position="216"/>
    </location>
</feature>
<proteinExistence type="inferred from homology"/>
<keyword evidence="6 7" id="KW-0472">Membrane</keyword>
<dbReference type="PANTHER" id="PTHR34856">
    <property type="entry name" value="PROTEIN NRFD"/>
    <property type="match status" value="1"/>
</dbReference>
<dbReference type="InterPro" id="IPR005614">
    <property type="entry name" value="NrfD-like"/>
</dbReference>
<comment type="subcellular location">
    <subcellularLocation>
        <location evidence="1">Cell membrane</location>
        <topology evidence="1">Multi-pass membrane protein</topology>
    </subcellularLocation>
</comment>